<dbReference type="OrthoDB" id="9804126at2"/>
<comment type="catalytic activity">
    <reaction evidence="13 14">
        <text>UDP-N-acetyl-alpha-D-muramate + L-alanine + ATP = UDP-N-acetyl-alpha-D-muramoyl-L-alanine + ADP + phosphate + H(+)</text>
        <dbReference type="Rhea" id="RHEA:23372"/>
        <dbReference type="ChEBI" id="CHEBI:15378"/>
        <dbReference type="ChEBI" id="CHEBI:30616"/>
        <dbReference type="ChEBI" id="CHEBI:43474"/>
        <dbReference type="ChEBI" id="CHEBI:57972"/>
        <dbReference type="ChEBI" id="CHEBI:70757"/>
        <dbReference type="ChEBI" id="CHEBI:83898"/>
        <dbReference type="ChEBI" id="CHEBI:456216"/>
        <dbReference type="EC" id="6.3.2.8"/>
    </reaction>
</comment>
<comment type="function">
    <text evidence="14">Cell wall formation.</text>
</comment>
<proteinExistence type="inferred from homology"/>
<dbReference type="GO" id="GO:0008360">
    <property type="term" value="P:regulation of cell shape"/>
    <property type="evidence" value="ECO:0007669"/>
    <property type="project" value="UniProtKB-KW"/>
</dbReference>
<dbReference type="InterPro" id="IPR004101">
    <property type="entry name" value="Mur_ligase_C"/>
</dbReference>
<dbReference type="InterPro" id="IPR036615">
    <property type="entry name" value="Mur_ligase_C_dom_sf"/>
</dbReference>
<dbReference type="GO" id="GO:0051301">
    <property type="term" value="P:cell division"/>
    <property type="evidence" value="ECO:0007669"/>
    <property type="project" value="UniProtKB-KW"/>
</dbReference>
<evidence type="ECO:0000256" key="5">
    <source>
        <dbReference type="ARBA" id="ARBA00022598"/>
    </source>
</evidence>
<dbReference type="Pfam" id="PF02875">
    <property type="entry name" value="Mur_ligase_C"/>
    <property type="match status" value="1"/>
</dbReference>
<keyword evidence="6 14" id="KW-0132">Cell division</keyword>
<evidence type="ECO:0000256" key="6">
    <source>
        <dbReference type="ARBA" id="ARBA00022618"/>
    </source>
</evidence>
<dbReference type="SUPFAM" id="SSF51984">
    <property type="entry name" value="MurCD N-terminal domain"/>
    <property type="match status" value="1"/>
</dbReference>
<dbReference type="UniPathway" id="UPA00219"/>
<protein>
    <recommendedName>
        <fullName evidence="3 14">UDP-N-acetylmuramate--L-alanine ligase</fullName>
        <ecNumber evidence="3 14">6.3.2.8</ecNumber>
    </recommendedName>
    <alternativeName>
        <fullName evidence="14">UDP-N-acetylmuramoyl-L-alanine synthetase</fullName>
    </alternativeName>
</protein>
<evidence type="ECO:0000256" key="14">
    <source>
        <dbReference type="HAMAP-Rule" id="MF_00046"/>
    </source>
</evidence>
<evidence type="ECO:0000256" key="10">
    <source>
        <dbReference type="ARBA" id="ARBA00022984"/>
    </source>
</evidence>
<evidence type="ECO:0000259" key="17">
    <source>
        <dbReference type="Pfam" id="PF08245"/>
    </source>
</evidence>
<evidence type="ECO:0000313" key="18">
    <source>
        <dbReference type="EMBL" id="PJJ69084.1"/>
    </source>
</evidence>
<dbReference type="EMBL" id="PGFE01000006">
    <property type="protein sequence ID" value="PJJ69084.1"/>
    <property type="molecule type" value="Genomic_DNA"/>
</dbReference>
<keyword evidence="5 14" id="KW-0436">Ligase</keyword>
<dbReference type="PANTHER" id="PTHR43445">
    <property type="entry name" value="UDP-N-ACETYLMURAMATE--L-ALANINE LIGASE-RELATED"/>
    <property type="match status" value="1"/>
</dbReference>
<evidence type="ECO:0000256" key="11">
    <source>
        <dbReference type="ARBA" id="ARBA00023306"/>
    </source>
</evidence>
<dbReference type="RefSeq" id="WP_100424025.1">
    <property type="nucleotide sequence ID" value="NZ_BOOX01000008.1"/>
</dbReference>
<keyword evidence="12 14" id="KW-0961">Cell wall biogenesis/degradation</keyword>
<feature type="binding site" evidence="14">
    <location>
        <begin position="123"/>
        <end position="129"/>
    </location>
    <ligand>
        <name>ATP</name>
        <dbReference type="ChEBI" id="CHEBI:30616"/>
    </ligand>
</feature>
<dbReference type="PANTHER" id="PTHR43445:SF3">
    <property type="entry name" value="UDP-N-ACETYLMURAMATE--L-ALANINE LIGASE"/>
    <property type="match status" value="1"/>
</dbReference>
<dbReference type="EC" id="6.3.2.8" evidence="3 14"/>
<reference evidence="18 19" key="1">
    <citation type="submission" date="2017-11" db="EMBL/GenBank/DDBJ databases">
        <title>Genomic Encyclopedia of Archaeal and Bacterial Type Strains, Phase II (KMG-II): From Individual Species to Whole Genera.</title>
        <authorList>
            <person name="Goeker M."/>
        </authorList>
    </citation>
    <scope>NUCLEOTIDE SEQUENCE [LARGE SCALE GENOMIC DNA]</scope>
    <source>
        <strain evidence="18 19">DSM 25478</strain>
    </source>
</reference>
<dbReference type="SUPFAM" id="SSF53244">
    <property type="entry name" value="MurD-like peptide ligases, peptide-binding domain"/>
    <property type="match status" value="1"/>
</dbReference>
<dbReference type="Proteomes" id="UP000231693">
    <property type="component" value="Unassembled WGS sequence"/>
</dbReference>
<dbReference type="GO" id="GO:0009252">
    <property type="term" value="P:peptidoglycan biosynthetic process"/>
    <property type="evidence" value="ECO:0007669"/>
    <property type="project" value="UniProtKB-UniRule"/>
</dbReference>
<dbReference type="InterPro" id="IPR005758">
    <property type="entry name" value="UDP-N-AcMur_Ala_ligase_MurC"/>
</dbReference>
<keyword evidence="11 14" id="KW-0131">Cell cycle</keyword>
<feature type="domain" description="Mur ligase C-terminal" evidence="16">
    <location>
        <begin position="331"/>
        <end position="459"/>
    </location>
</feature>
<comment type="caution">
    <text evidence="18">The sequence shown here is derived from an EMBL/GenBank/DDBJ whole genome shotgun (WGS) entry which is preliminary data.</text>
</comment>
<dbReference type="InterPro" id="IPR036565">
    <property type="entry name" value="Mur-like_cat_sf"/>
</dbReference>
<feature type="domain" description="Mur ligase N-terminal catalytic" evidence="15">
    <location>
        <begin position="18"/>
        <end position="115"/>
    </location>
</feature>
<evidence type="ECO:0000256" key="12">
    <source>
        <dbReference type="ARBA" id="ARBA00023316"/>
    </source>
</evidence>
<keyword evidence="8 14" id="KW-0067">ATP-binding</keyword>
<dbReference type="InterPro" id="IPR000713">
    <property type="entry name" value="Mur_ligase_N"/>
</dbReference>
<evidence type="ECO:0000256" key="2">
    <source>
        <dbReference type="ARBA" id="ARBA00004752"/>
    </source>
</evidence>
<sequence length="478" mass="48498">MTTEHVATGRRDPRELGTVHLVGVGGAGMSVVARLLAARGVDVQGSDARRSPTLDDLASAGVRTWVGHDAAHVAGADVLVVSSAVRADNPELVAARAAGLRVLHRSEALAWLMEGVRAVAVAGAHGKTTTSAMIATLLGALGMDPSFAVGGTVMTPEGPVAGGRLGAGDVLVAEADESDGSFLNYAPTVAVVTNVEPDHLDHYGSRAAFEQAFVDFAARIRPGGTLVACWDDPGSRALALAHRAAGGTVLTYGTQVDDAGPGLVVSDVEAAGGAMRAVLTGDDGTRVPLEVAAPGAHNVLNATAAVGAATALGVDLADAARAVTAFRGTGRRFELRGDAAGVRVVDDYAHHPTEVAALLAGAREVAAGGRVVVLFQPHLYSRTRIFAQEFATALGLADQVVVAGIYGAREEPDGVTDASTIVQHMDPARAVAVEERRAATERAVAACAPGDLLLTVGAGDVTELGAFALDLLTAREAG</sequence>
<evidence type="ECO:0000259" key="15">
    <source>
        <dbReference type="Pfam" id="PF01225"/>
    </source>
</evidence>
<dbReference type="SUPFAM" id="SSF53623">
    <property type="entry name" value="MurD-like peptide ligases, catalytic domain"/>
    <property type="match status" value="1"/>
</dbReference>
<evidence type="ECO:0000259" key="16">
    <source>
        <dbReference type="Pfam" id="PF02875"/>
    </source>
</evidence>
<keyword evidence="10 14" id="KW-0573">Peptidoglycan synthesis</keyword>
<evidence type="ECO:0000256" key="13">
    <source>
        <dbReference type="ARBA" id="ARBA00047833"/>
    </source>
</evidence>
<dbReference type="InterPro" id="IPR013221">
    <property type="entry name" value="Mur_ligase_cen"/>
</dbReference>
<comment type="pathway">
    <text evidence="2 14">Cell wall biogenesis; peptidoglycan biosynthesis.</text>
</comment>
<dbReference type="AlphaFoldDB" id="A0A2M9CCJ6"/>
<dbReference type="GO" id="GO:0008763">
    <property type="term" value="F:UDP-N-acetylmuramate-L-alanine ligase activity"/>
    <property type="evidence" value="ECO:0007669"/>
    <property type="project" value="UniProtKB-UniRule"/>
</dbReference>
<dbReference type="Gene3D" id="3.40.50.720">
    <property type="entry name" value="NAD(P)-binding Rossmann-like Domain"/>
    <property type="match status" value="1"/>
</dbReference>
<dbReference type="NCBIfam" id="TIGR01082">
    <property type="entry name" value="murC"/>
    <property type="match status" value="1"/>
</dbReference>
<feature type="domain" description="Mur ligase central" evidence="17">
    <location>
        <begin position="121"/>
        <end position="309"/>
    </location>
</feature>
<dbReference type="Gene3D" id="3.40.1190.10">
    <property type="entry name" value="Mur-like, catalytic domain"/>
    <property type="match status" value="1"/>
</dbReference>
<dbReference type="Pfam" id="PF01225">
    <property type="entry name" value="Mur_ligase"/>
    <property type="match status" value="1"/>
</dbReference>
<evidence type="ECO:0000256" key="3">
    <source>
        <dbReference type="ARBA" id="ARBA00012211"/>
    </source>
</evidence>
<keyword evidence="7 14" id="KW-0547">Nucleotide-binding</keyword>
<evidence type="ECO:0000256" key="4">
    <source>
        <dbReference type="ARBA" id="ARBA00022490"/>
    </source>
</evidence>
<evidence type="ECO:0000256" key="1">
    <source>
        <dbReference type="ARBA" id="ARBA00004496"/>
    </source>
</evidence>
<dbReference type="InterPro" id="IPR050061">
    <property type="entry name" value="MurCDEF_pg_biosynth"/>
</dbReference>
<organism evidence="18 19">
    <name type="scientific">Sediminihabitans luteus</name>
    <dbReference type="NCBI Taxonomy" id="1138585"/>
    <lineage>
        <taxon>Bacteria</taxon>
        <taxon>Bacillati</taxon>
        <taxon>Actinomycetota</taxon>
        <taxon>Actinomycetes</taxon>
        <taxon>Micrococcales</taxon>
        <taxon>Cellulomonadaceae</taxon>
        <taxon>Sediminihabitans</taxon>
    </lineage>
</organism>
<keyword evidence="19" id="KW-1185">Reference proteome</keyword>
<accession>A0A2M9CCJ6</accession>
<dbReference type="GO" id="GO:0071555">
    <property type="term" value="P:cell wall organization"/>
    <property type="evidence" value="ECO:0007669"/>
    <property type="project" value="UniProtKB-KW"/>
</dbReference>
<gene>
    <name evidence="14" type="primary">murC</name>
    <name evidence="18" type="ORF">CLV28_2894</name>
</gene>
<dbReference type="Pfam" id="PF08245">
    <property type="entry name" value="Mur_ligase_M"/>
    <property type="match status" value="1"/>
</dbReference>
<evidence type="ECO:0000313" key="19">
    <source>
        <dbReference type="Proteomes" id="UP000231693"/>
    </source>
</evidence>
<dbReference type="GO" id="GO:0005524">
    <property type="term" value="F:ATP binding"/>
    <property type="evidence" value="ECO:0007669"/>
    <property type="project" value="UniProtKB-UniRule"/>
</dbReference>
<keyword evidence="9 14" id="KW-0133">Cell shape</keyword>
<evidence type="ECO:0000256" key="8">
    <source>
        <dbReference type="ARBA" id="ARBA00022840"/>
    </source>
</evidence>
<evidence type="ECO:0000256" key="7">
    <source>
        <dbReference type="ARBA" id="ARBA00022741"/>
    </source>
</evidence>
<dbReference type="GO" id="GO:0005737">
    <property type="term" value="C:cytoplasm"/>
    <property type="evidence" value="ECO:0007669"/>
    <property type="project" value="UniProtKB-SubCell"/>
</dbReference>
<comment type="similarity">
    <text evidence="14">Belongs to the MurCDEF family.</text>
</comment>
<comment type="subcellular location">
    <subcellularLocation>
        <location evidence="1 14">Cytoplasm</location>
    </subcellularLocation>
</comment>
<dbReference type="Gene3D" id="3.90.190.20">
    <property type="entry name" value="Mur ligase, C-terminal domain"/>
    <property type="match status" value="1"/>
</dbReference>
<dbReference type="HAMAP" id="MF_00046">
    <property type="entry name" value="MurC"/>
    <property type="match status" value="1"/>
</dbReference>
<keyword evidence="4 14" id="KW-0963">Cytoplasm</keyword>
<name>A0A2M9CCJ6_9CELL</name>
<evidence type="ECO:0000256" key="9">
    <source>
        <dbReference type="ARBA" id="ARBA00022960"/>
    </source>
</evidence>